<dbReference type="SUPFAM" id="SSF52540">
    <property type="entry name" value="P-loop containing nucleoside triphosphate hydrolases"/>
    <property type="match status" value="1"/>
</dbReference>
<accession>A0A8I0HQI1</accession>
<dbReference type="EMBL" id="JACSPR010000011">
    <property type="protein sequence ID" value="MBD8031169.1"/>
    <property type="molecule type" value="Genomic_DNA"/>
</dbReference>
<evidence type="ECO:0000256" key="1">
    <source>
        <dbReference type="SAM" id="Coils"/>
    </source>
</evidence>
<proteinExistence type="predicted"/>
<feature type="coiled-coil region" evidence="1">
    <location>
        <begin position="470"/>
        <end position="504"/>
    </location>
</feature>
<sequence length="1082" mass="119641">MIVTSEWNEEEVKAPGEMQDQAVRLMRFLSRLQELREAPTRTVDSYQGNNGMIQWLGEIPQHPAIVCRKTIMPGQEFLTVAKIKNVAPPEVSEELKGLLSGPLDDPQCKPARVAFADVAGGEALNSDPDLWELYDEELRDWLRSWESWAEQRARDDQARAFYSALFKLHQEAEKQNEQCELILGVGLLTCVPKDHDPVRRHIYTVPVVIELDSKSGALSASLTEGAVELRAELNMLSPSIFGSVKLLEKIRVPAQKLDPFVINEENIASIGESALQTLAAVGHYEEDEGAFNQSGFPALSYSPALILRPRPSRSLSEVYARIAEEILKTGEVPAGLQPLIHPDCQSPVHAESKLGALGTTGEEVFTPFLLNNAQKKIIQKVDTTTQTVVLAPPGTGKADTVAALVTHLLAQGKRVLVTAYTARALRSTREELPESIRPLAVSVDGPGGDDMAELMDAVGLIVRAADDFDSGSHEKEISALTGKIDQLQKRRHELIRELTDLRSVEAEPREIAGYSGSKAELIRIHKVDSQRYGWVDEYVDPGNRLPGKFTVDKALNWLVQQRDVELGRDATVAITDGPAVLGLPDPQVIRGLTREMNRIANGMMAGVSSKVDSLSEKFLLLTHGEREELHGGIAAAQRQRKLIAHSSQPWAQQVFDQIQASGVGTWADNIDEFADALDEIQERVDALGRFPRIQVEGEPLTFLSQADTILDHVEKNGPLKTKPNGELKMGLGAPMVVKKCKSFLKSVRVGRVPISTADDVRAFIQDTTIGQEIRKWEEKWAAVLSPGSDSSLEGRLSRLHALLQRLGAILHAARINEELQKKTAGLQVPVVPWTEPHGSDDYRAVLDLAALKNQLADIRRNIEKVRERLTELEHRFPEAHWISDLAAALQTEDVRAYEKAYQEGVRLSHSYKRLAELNAFSDVLRDISPRLVEEIKSAPEKSIWEERLSRLGDALNWQGLGIMIREFTDVNVNSAQQRISQIEQRIRGASVDLVALRAWGAAVGPGRLNTASRTGLKNCIQQISRLGVKTSSAADDQQVPIQRALHQCRAAVPVWIMQISSVVDQLSIKENLFDVVVVDEGA</sequence>
<dbReference type="Proteomes" id="UP000650224">
    <property type="component" value="Unassembled WGS sequence"/>
</dbReference>
<gene>
    <name evidence="2" type="ORF">H9627_12715</name>
</gene>
<dbReference type="Gene3D" id="3.40.50.300">
    <property type="entry name" value="P-loop containing nucleotide triphosphate hydrolases"/>
    <property type="match status" value="1"/>
</dbReference>
<evidence type="ECO:0000313" key="3">
    <source>
        <dbReference type="Proteomes" id="UP000650224"/>
    </source>
</evidence>
<reference evidence="2 3" key="1">
    <citation type="submission" date="2020-08" db="EMBL/GenBank/DDBJ databases">
        <title>A Genomic Blueprint of the Chicken Gut Microbiome.</title>
        <authorList>
            <person name="Gilroy R."/>
            <person name="Ravi A."/>
            <person name="Getino M."/>
            <person name="Pursley I."/>
            <person name="Horton D.L."/>
            <person name="Alikhan N.-F."/>
            <person name="Baker D."/>
            <person name="Gharbi K."/>
            <person name="Hall N."/>
            <person name="Watson M."/>
            <person name="Adriaenssens E.M."/>
            <person name="Foster-Nyarko E."/>
            <person name="Jarju S."/>
            <person name="Secka A."/>
            <person name="Antonio M."/>
            <person name="Oren A."/>
            <person name="Chaudhuri R."/>
            <person name="La Ragione R.M."/>
            <person name="Hildebrand F."/>
            <person name="Pallen M.J."/>
        </authorList>
    </citation>
    <scope>NUCLEOTIDE SEQUENCE [LARGE SCALE GENOMIC DNA]</scope>
    <source>
        <strain evidence="2 3">Sa1YVA5</strain>
    </source>
</reference>
<evidence type="ECO:0000313" key="2">
    <source>
        <dbReference type="EMBL" id="MBD8031169.1"/>
    </source>
</evidence>
<feature type="coiled-coil region" evidence="1">
    <location>
        <begin position="848"/>
        <end position="875"/>
    </location>
</feature>
<name>A0A8I0HQI1_9CORY</name>
<dbReference type="Pfam" id="PF13604">
    <property type="entry name" value="AAA_30"/>
    <property type="match status" value="1"/>
</dbReference>
<organism evidence="2 3">
    <name type="scientific">Corynebacterium gallinarum</name>
    <dbReference type="NCBI Taxonomy" id="2762214"/>
    <lineage>
        <taxon>Bacteria</taxon>
        <taxon>Bacillati</taxon>
        <taxon>Actinomycetota</taxon>
        <taxon>Actinomycetes</taxon>
        <taxon>Mycobacteriales</taxon>
        <taxon>Corynebacteriaceae</taxon>
        <taxon>Corynebacterium</taxon>
    </lineage>
</organism>
<protein>
    <submittedName>
        <fullName evidence="2">AAA family ATPase</fullName>
    </submittedName>
</protein>
<keyword evidence="3" id="KW-1185">Reference proteome</keyword>
<dbReference type="InterPro" id="IPR027417">
    <property type="entry name" value="P-loop_NTPase"/>
</dbReference>
<comment type="caution">
    <text evidence="2">The sequence shown here is derived from an EMBL/GenBank/DDBJ whole genome shotgun (WGS) entry which is preliminary data.</text>
</comment>
<keyword evidence="1" id="KW-0175">Coiled coil</keyword>
<dbReference type="RefSeq" id="WP_191734406.1">
    <property type="nucleotide sequence ID" value="NZ_JACSPR010000011.1"/>
</dbReference>
<dbReference type="AlphaFoldDB" id="A0A8I0HQI1"/>